<evidence type="ECO:0000256" key="5">
    <source>
        <dbReference type="SAM" id="Phobius"/>
    </source>
</evidence>
<dbReference type="SUPFAM" id="SSF47384">
    <property type="entry name" value="Homodimeric domain of signal transducing histidine kinase"/>
    <property type="match status" value="1"/>
</dbReference>
<keyword evidence="5" id="KW-1133">Transmembrane helix</keyword>
<dbReference type="Pfam" id="PF08448">
    <property type="entry name" value="PAS_4"/>
    <property type="match status" value="1"/>
</dbReference>
<dbReference type="CDD" id="cd00130">
    <property type="entry name" value="PAS"/>
    <property type="match status" value="2"/>
</dbReference>
<dbReference type="InterPro" id="IPR005467">
    <property type="entry name" value="His_kinase_dom"/>
</dbReference>
<dbReference type="SMART" id="SM00388">
    <property type="entry name" value="HisKA"/>
    <property type="match status" value="1"/>
</dbReference>
<dbReference type="FunFam" id="1.10.287.130:FF:000037">
    <property type="entry name" value="Hybrid sensor histidine kinase/response regulator"/>
    <property type="match status" value="1"/>
</dbReference>
<dbReference type="InterPro" id="IPR036097">
    <property type="entry name" value="HisK_dim/P_sf"/>
</dbReference>
<feature type="domain" description="Response regulatory" evidence="7">
    <location>
        <begin position="730"/>
        <end position="846"/>
    </location>
</feature>
<evidence type="ECO:0000313" key="9">
    <source>
        <dbReference type="EMBL" id="SFZ81458.1"/>
    </source>
</evidence>
<dbReference type="GO" id="GO:0000155">
    <property type="term" value="F:phosphorelay sensor kinase activity"/>
    <property type="evidence" value="ECO:0007669"/>
    <property type="project" value="InterPro"/>
</dbReference>
<feature type="domain" description="Histidine kinase" evidence="6">
    <location>
        <begin position="484"/>
        <end position="707"/>
    </location>
</feature>
<accession>A0A1K2HTH8</accession>
<dbReference type="Gene3D" id="3.40.50.2300">
    <property type="match status" value="1"/>
</dbReference>
<evidence type="ECO:0000256" key="4">
    <source>
        <dbReference type="PROSITE-ProRule" id="PRU00169"/>
    </source>
</evidence>
<dbReference type="SMART" id="SM00091">
    <property type="entry name" value="PAS"/>
    <property type="match status" value="3"/>
</dbReference>
<dbReference type="Pfam" id="PF00512">
    <property type="entry name" value="HisKA"/>
    <property type="match status" value="1"/>
</dbReference>
<dbReference type="CDD" id="cd00082">
    <property type="entry name" value="HisKA"/>
    <property type="match status" value="1"/>
</dbReference>
<sequence length="855" mass="92463">MSNAPLDEDGYPAPFLSRLRQMSGTWRVVALALVFVLAAVLLALLGDRIPPDVILIALALLAVIGVFCLFAIAAGLFRLSPGEEGRTLPRAIVDSLPFGAIVTDREGRITYANMRYGDFPGGTSNGVPVGVPRLFAGYPETSEALNRLSRAARDGRPAFEDLRLIGGLGGAMGGSTRPSWYRVGVRSLPPVEGHGSALVLWSVEDITRDRERQDNAYAELQRAIDYLDHAPAGFFSADASGQIQYLNSTLADWLGYDLAEFETGAIALEDLVRGDGASLLMRGRADGQIRTEVIDIDLVRRNGTSLPVRLLHRAARLAAGELGETRTLVLDRRQGTDSAEALRAAEVRFSRFFNDTPFAIATLDGQGRIIRTNAPFSRIFGWSSSEKSIEMQPMADLLVEADRTRFAEAVTAAHENRSSIEPVDALLAGVGDHAVRLYVSGSEASEASSERVNVYALDMTEQRKLEAQFAQGQKMQAVGQLAGGVAHDFNNVLTAIIGFSDLLLLKHKPGDPSFADLMAIKNSANRAAGLTRQLLAFSRRQTLRPQVLEIQGHIDDLTVLLKRLIGEAITLAVEHGRALWPVKADLVQLEQVVVNLVVNARDAMPNGGTITLRTANVSAAEVPGLGHAGLPAADYVAIEVVDTGTGMTPEIMDKIFEPFFSTKELGKGTGLGLSTVYGIIKQTGGFIYCASTLGVGTTFQIYLPRHVAAEGDVVPKAQAAPVKDLTGHERILLVEDEDNVRSFSARALRATGYEVFEADSGEEALYVLDDIEDGIDLMISDVVMPEMDGPTLLGKVRERLPDLKVIFVSGYAEESVRQDIADDSTVEFLAKPYSLDQINSKVKEVLASARRDVRE</sequence>
<keyword evidence="5" id="KW-0812">Transmembrane</keyword>
<dbReference type="Gene3D" id="3.30.565.10">
    <property type="entry name" value="Histidine kinase-like ATPase, C-terminal domain"/>
    <property type="match status" value="1"/>
</dbReference>
<dbReference type="PROSITE" id="PS50109">
    <property type="entry name" value="HIS_KIN"/>
    <property type="match status" value="1"/>
</dbReference>
<dbReference type="SUPFAM" id="SSF55785">
    <property type="entry name" value="PYP-like sensor domain (PAS domain)"/>
    <property type="match status" value="3"/>
</dbReference>
<dbReference type="InterPro" id="IPR003661">
    <property type="entry name" value="HisK_dim/P_dom"/>
</dbReference>
<feature type="domain" description="PAS" evidence="8">
    <location>
        <begin position="216"/>
        <end position="261"/>
    </location>
</feature>
<dbReference type="PANTHER" id="PTHR43065">
    <property type="entry name" value="SENSOR HISTIDINE KINASE"/>
    <property type="match status" value="1"/>
</dbReference>
<feature type="domain" description="PAS" evidence="8">
    <location>
        <begin position="345"/>
        <end position="417"/>
    </location>
</feature>
<dbReference type="InterPro" id="IPR004358">
    <property type="entry name" value="Sig_transdc_His_kin-like_C"/>
</dbReference>
<keyword evidence="9" id="KW-0418">Kinase</keyword>
<keyword evidence="9" id="KW-0808">Transferase</keyword>
<dbReference type="EMBL" id="FPKU01000001">
    <property type="protein sequence ID" value="SFZ81458.1"/>
    <property type="molecule type" value="Genomic_DNA"/>
</dbReference>
<dbReference type="AlphaFoldDB" id="A0A1K2HTH8"/>
<dbReference type="PROSITE" id="PS50110">
    <property type="entry name" value="RESPONSE_REGULATORY"/>
    <property type="match status" value="1"/>
</dbReference>
<evidence type="ECO:0000259" key="7">
    <source>
        <dbReference type="PROSITE" id="PS50110"/>
    </source>
</evidence>
<proteinExistence type="predicted"/>
<gene>
    <name evidence="9" type="ORF">SAMN02983003_0511</name>
</gene>
<dbReference type="OrthoDB" id="9796100at2"/>
<dbReference type="PRINTS" id="PR00344">
    <property type="entry name" value="BCTRLSENSOR"/>
</dbReference>
<dbReference type="NCBIfam" id="NF046020">
    <property type="entry name" value="HisKinCckABruc"/>
    <property type="match status" value="1"/>
</dbReference>
<feature type="modified residue" description="4-aspartylphosphate" evidence="4">
    <location>
        <position position="781"/>
    </location>
</feature>
<dbReference type="InterPro" id="IPR003594">
    <property type="entry name" value="HATPase_dom"/>
</dbReference>
<name>A0A1K2HTH8_9HYPH</name>
<dbReference type="SMART" id="SM00448">
    <property type="entry name" value="REC"/>
    <property type="match status" value="1"/>
</dbReference>
<dbReference type="STRING" id="665118.SAMN02983003_0511"/>
<organism evidence="9 10">
    <name type="scientific">Devosia enhydra</name>
    <dbReference type="NCBI Taxonomy" id="665118"/>
    <lineage>
        <taxon>Bacteria</taxon>
        <taxon>Pseudomonadati</taxon>
        <taxon>Pseudomonadota</taxon>
        <taxon>Alphaproteobacteria</taxon>
        <taxon>Hyphomicrobiales</taxon>
        <taxon>Devosiaceae</taxon>
        <taxon>Devosia</taxon>
    </lineage>
</organism>
<comment type="catalytic activity">
    <reaction evidence="1">
        <text>ATP + protein L-histidine = ADP + protein N-phospho-L-histidine.</text>
        <dbReference type="EC" id="2.7.13.3"/>
    </reaction>
</comment>
<dbReference type="Pfam" id="PF13426">
    <property type="entry name" value="PAS_9"/>
    <property type="match status" value="1"/>
</dbReference>
<dbReference type="PANTHER" id="PTHR43065:SF42">
    <property type="entry name" value="TWO-COMPONENT SENSOR PPRA"/>
    <property type="match status" value="1"/>
</dbReference>
<evidence type="ECO:0000259" key="8">
    <source>
        <dbReference type="PROSITE" id="PS50112"/>
    </source>
</evidence>
<dbReference type="Gene3D" id="1.10.287.130">
    <property type="match status" value="1"/>
</dbReference>
<dbReference type="InterPro" id="IPR035965">
    <property type="entry name" value="PAS-like_dom_sf"/>
</dbReference>
<dbReference type="SUPFAM" id="SSF55874">
    <property type="entry name" value="ATPase domain of HSP90 chaperone/DNA topoisomerase II/histidine kinase"/>
    <property type="match status" value="1"/>
</dbReference>
<evidence type="ECO:0000256" key="3">
    <source>
        <dbReference type="ARBA" id="ARBA00022553"/>
    </source>
</evidence>
<dbReference type="RefSeq" id="WP_072338824.1">
    <property type="nucleotide sequence ID" value="NZ_FPKU01000001.1"/>
</dbReference>
<dbReference type="PROSITE" id="PS50112">
    <property type="entry name" value="PAS"/>
    <property type="match status" value="2"/>
</dbReference>
<dbReference type="InterPro" id="IPR001789">
    <property type="entry name" value="Sig_transdc_resp-reg_receiver"/>
</dbReference>
<dbReference type="InterPro" id="IPR000014">
    <property type="entry name" value="PAS"/>
</dbReference>
<dbReference type="EC" id="2.7.13.3" evidence="2"/>
<reference evidence="9 10" key="1">
    <citation type="submission" date="2016-11" db="EMBL/GenBank/DDBJ databases">
        <authorList>
            <person name="Jaros S."/>
            <person name="Januszkiewicz K."/>
            <person name="Wedrychowicz H."/>
        </authorList>
    </citation>
    <scope>NUCLEOTIDE SEQUENCE [LARGE SCALE GENOMIC DNA]</scope>
    <source>
        <strain evidence="9 10">ATCC 23634</strain>
    </source>
</reference>
<dbReference type="InterPro" id="IPR011006">
    <property type="entry name" value="CheY-like_superfamily"/>
</dbReference>
<dbReference type="Pfam" id="PF02518">
    <property type="entry name" value="HATPase_c"/>
    <property type="match status" value="1"/>
</dbReference>
<dbReference type="InterPro" id="IPR036890">
    <property type="entry name" value="HATPase_C_sf"/>
</dbReference>
<dbReference type="Proteomes" id="UP000183447">
    <property type="component" value="Unassembled WGS sequence"/>
</dbReference>
<keyword evidence="5" id="KW-0472">Membrane</keyword>
<keyword evidence="10" id="KW-1185">Reference proteome</keyword>
<evidence type="ECO:0000313" key="10">
    <source>
        <dbReference type="Proteomes" id="UP000183447"/>
    </source>
</evidence>
<protein>
    <recommendedName>
        <fullName evidence="2">histidine kinase</fullName>
        <ecNumber evidence="2">2.7.13.3</ecNumber>
    </recommendedName>
</protein>
<evidence type="ECO:0000256" key="1">
    <source>
        <dbReference type="ARBA" id="ARBA00000085"/>
    </source>
</evidence>
<dbReference type="SMART" id="SM00387">
    <property type="entry name" value="HATPase_c"/>
    <property type="match status" value="1"/>
</dbReference>
<feature type="transmembrane region" description="Helical" evidence="5">
    <location>
        <begin position="24"/>
        <end position="46"/>
    </location>
</feature>
<evidence type="ECO:0000256" key="2">
    <source>
        <dbReference type="ARBA" id="ARBA00012438"/>
    </source>
</evidence>
<dbReference type="Gene3D" id="3.30.450.20">
    <property type="entry name" value="PAS domain"/>
    <property type="match status" value="3"/>
</dbReference>
<dbReference type="Pfam" id="PF00072">
    <property type="entry name" value="Response_reg"/>
    <property type="match status" value="1"/>
</dbReference>
<keyword evidence="3 4" id="KW-0597">Phosphoprotein</keyword>
<dbReference type="InterPro" id="IPR013656">
    <property type="entry name" value="PAS_4"/>
</dbReference>
<feature type="transmembrane region" description="Helical" evidence="5">
    <location>
        <begin position="53"/>
        <end position="77"/>
    </location>
</feature>
<dbReference type="SUPFAM" id="SSF52172">
    <property type="entry name" value="CheY-like"/>
    <property type="match status" value="1"/>
</dbReference>
<evidence type="ECO:0000259" key="6">
    <source>
        <dbReference type="PROSITE" id="PS50109"/>
    </source>
</evidence>
<dbReference type="NCBIfam" id="TIGR00229">
    <property type="entry name" value="sensory_box"/>
    <property type="match status" value="1"/>
</dbReference>